<keyword evidence="2" id="KW-1185">Reference proteome</keyword>
<gene>
    <name evidence="1" type="ORF">BKD30_00310</name>
</gene>
<sequence>MICTDKRVLAKVSALIGDTARTSSWNDRLFTCRYPAVGGALVITVKQPPKGGERTWYDQQRSRYPGITTIDGLTNFGLPGASTDDGVVLFLKDGMTLTVDARQLTDRPTGQRAQDAYSIASVVIACWQHDSF</sequence>
<reference evidence="1 2" key="1">
    <citation type="submission" date="2016-12" db="EMBL/GenBank/DDBJ databases">
        <title>Draft genome of Tersicoccus phoenicis 1P05MA.</title>
        <authorList>
            <person name="Nakajima Y."/>
            <person name="Yoshizawa S."/>
            <person name="Nakamura K."/>
            <person name="Ogura Y."/>
            <person name="Hayashi T."/>
            <person name="Kogure K."/>
        </authorList>
    </citation>
    <scope>NUCLEOTIDE SEQUENCE [LARGE SCALE GENOMIC DNA]</scope>
    <source>
        <strain evidence="1 2">1p05MA</strain>
    </source>
</reference>
<evidence type="ECO:0000313" key="2">
    <source>
        <dbReference type="Proteomes" id="UP000187085"/>
    </source>
</evidence>
<organism evidence="1 2">
    <name type="scientific">Tersicoccus phoenicis</name>
    <dbReference type="NCBI Taxonomy" id="554083"/>
    <lineage>
        <taxon>Bacteria</taxon>
        <taxon>Bacillati</taxon>
        <taxon>Actinomycetota</taxon>
        <taxon>Actinomycetes</taxon>
        <taxon>Micrococcales</taxon>
        <taxon>Micrococcaceae</taxon>
        <taxon>Tersicoccus</taxon>
    </lineage>
</organism>
<dbReference type="STRING" id="554083.BKD30_00310"/>
<dbReference type="EMBL" id="MRDE01000004">
    <property type="protein sequence ID" value="OMH29536.1"/>
    <property type="molecule type" value="Genomic_DNA"/>
</dbReference>
<accession>A0A1R1LPZ7</accession>
<evidence type="ECO:0000313" key="1">
    <source>
        <dbReference type="EMBL" id="OMH29536.1"/>
    </source>
</evidence>
<name>A0A1R1LPZ7_9MICC</name>
<protein>
    <submittedName>
        <fullName evidence="1">Uncharacterized protein</fullName>
    </submittedName>
</protein>
<proteinExistence type="predicted"/>
<dbReference type="Proteomes" id="UP000187085">
    <property type="component" value="Unassembled WGS sequence"/>
</dbReference>
<comment type="caution">
    <text evidence="1">The sequence shown here is derived from an EMBL/GenBank/DDBJ whole genome shotgun (WGS) entry which is preliminary data.</text>
</comment>
<dbReference type="AlphaFoldDB" id="A0A1R1LPZ7"/>